<keyword evidence="2" id="KW-0808">Transferase</keyword>
<dbReference type="CDD" id="cd04301">
    <property type="entry name" value="NAT_SF"/>
    <property type="match status" value="1"/>
</dbReference>
<dbReference type="SUPFAM" id="SSF55729">
    <property type="entry name" value="Acyl-CoA N-acyltransferases (Nat)"/>
    <property type="match status" value="1"/>
</dbReference>
<dbReference type="GO" id="GO:0016747">
    <property type="term" value="F:acyltransferase activity, transferring groups other than amino-acyl groups"/>
    <property type="evidence" value="ECO:0007669"/>
    <property type="project" value="InterPro"/>
</dbReference>
<feature type="domain" description="N-acetyltransferase" evidence="1">
    <location>
        <begin position="18"/>
        <end position="170"/>
    </location>
</feature>
<keyword evidence="3" id="KW-1185">Reference proteome</keyword>
<proteinExistence type="predicted"/>
<dbReference type="InterPro" id="IPR016181">
    <property type="entry name" value="Acyl_CoA_acyltransferase"/>
</dbReference>
<sequence>MFGVANGMDKEFEKMTNLIIRPEKVEDYKNTELMTMRSFWNKYFPGCVEHNMLRVIRASADYLPEISRVAVLDGKIVGAAFYTRAWIVGEDGVRNEVAMLGPLAVEPTLEGNNIGGALICETIRLTKEAGLAGIILCGEPGYYPKFGFKLLQDFGITDAEGNCYDAYLCYPLSDEFATYKGHFEESPNFEKIEDSAALEKISKEFPAYRKVKVQEGFMQIFNQHLGVVESVDGEIFNVRYWELVIPCRLADGLKQLPAAGSDVQFIWNHKGGESEITKVVKNILDDE</sequence>
<dbReference type="Proteomes" id="UP000182360">
    <property type="component" value="Unassembled WGS sequence"/>
</dbReference>
<evidence type="ECO:0000313" key="2">
    <source>
        <dbReference type="EMBL" id="SEQ09591.1"/>
    </source>
</evidence>
<dbReference type="PROSITE" id="PS51186">
    <property type="entry name" value="GNAT"/>
    <property type="match status" value="1"/>
</dbReference>
<evidence type="ECO:0000313" key="3">
    <source>
        <dbReference type="Proteomes" id="UP000182360"/>
    </source>
</evidence>
<protein>
    <submittedName>
        <fullName evidence="2">Predicted N-acetyltransferase YhbS</fullName>
    </submittedName>
</protein>
<gene>
    <name evidence="2" type="ORF">SAMN04487977_102473</name>
</gene>
<dbReference type="EMBL" id="FOFU01000002">
    <property type="protein sequence ID" value="SEQ09591.1"/>
    <property type="molecule type" value="Genomic_DNA"/>
</dbReference>
<dbReference type="AlphaFoldDB" id="A0A1H9D8A3"/>
<evidence type="ECO:0000259" key="1">
    <source>
        <dbReference type="PROSITE" id="PS51186"/>
    </source>
</evidence>
<accession>A0A1H9D8A3</accession>
<name>A0A1H9D8A3_9SPIR</name>
<dbReference type="InterPro" id="IPR000182">
    <property type="entry name" value="GNAT_dom"/>
</dbReference>
<organism evidence="2 3">
    <name type="scientific">Treponema bryantii</name>
    <dbReference type="NCBI Taxonomy" id="163"/>
    <lineage>
        <taxon>Bacteria</taxon>
        <taxon>Pseudomonadati</taxon>
        <taxon>Spirochaetota</taxon>
        <taxon>Spirochaetia</taxon>
        <taxon>Spirochaetales</taxon>
        <taxon>Treponemataceae</taxon>
        <taxon>Treponema</taxon>
    </lineage>
</organism>
<dbReference type="Gene3D" id="3.40.630.30">
    <property type="match status" value="1"/>
</dbReference>
<dbReference type="Pfam" id="PF00583">
    <property type="entry name" value="Acetyltransf_1"/>
    <property type="match status" value="1"/>
</dbReference>
<reference evidence="2 3" key="1">
    <citation type="submission" date="2016-10" db="EMBL/GenBank/DDBJ databases">
        <authorList>
            <person name="de Groot N.N."/>
        </authorList>
    </citation>
    <scope>NUCLEOTIDE SEQUENCE [LARGE SCALE GENOMIC DNA]</scope>
    <source>
        <strain evidence="2 3">B25</strain>
    </source>
</reference>